<protein>
    <submittedName>
        <fullName evidence="2">Uncharacterized protein</fullName>
    </submittedName>
</protein>
<sequence length="70" mass="7479">MKNINDKTAGPIWGVAAGLLLAVAGLSLGISPKSMHGPGSMNDFIAFGIAMLGIFVAVYSTHEWRRKRVH</sequence>
<feature type="transmembrane region" description="Helical" evidence="1">
    <location>
        <begin position="44"/>
        <end position="61"/>
    </location>
</feature>
<keyword evidence="3" id="KW-1185">Reference proteome</keyword>
<dbReference type="AlphaFoldDB" id="A0A892IDB3"/>
<evidence type="ECO:0000256" key="1">
    <source>
        <dbReference type="SAM" id="Phobius"/>
    </source>
</evidence>
<dbReference type="Proteomes" id="UP000625568">
    <property type="component" value="Chromosome 2"/>
</dbReference>
<reference evidence="2 3" key="1">
    <citation type="submission" date="2021-02" db="EMBL/GenBank/DDBJ databases">
        <title>FDA dAtabase for Regulatory Grade micrObial Sequences (FDA-ARGOS): Supporting development and validation of Infectious Disease Dx tests.</title>
        <authorList>
            <person name="Minogue T."/>
            <person name="Wolcott M."/>
            <person name="Wasieloski L."/>
            <person name="Aguilar W."/>
            <person name="Moore D."/>
            <person name="Jaissle J."/>
            <person name="Tallon L."/>
            <person name="Sadzewicz L."/>
            <person name="Zhao X."/>
            <person name="Boylan J."/>
            <person name="Ott S."/>
            <person name="Bowen H."/>
            <person name="Vavikolanu K."/>
            <person name="Mehta A."/>
            <person name="Aluvathingal J."/>
            <person name="Nadendla S."/>
            <person name="Yan Y."/>
            <person name="Sichtig H."/>
        </authorList>
    </citation>
    <scope>NUCLEOTIDE SEQUENCE [LARGE SCALE GENOMIC DNA]</scope>
    <source>
        <strain evidence="2 3">FDAARGOS_1272</strain>
    </source>
</reference>
<accession>A0A892IDB3</accession>
<dbReference type="EMBL" id="CP069483">
    <property type="protein sequence ID" value="QRO80732.1"/>
    <property type="molecule type" value="Genomic_DNA"/>
</dbReference>
<keyword evidence="1" id="KW-0812">Transmembrane</keyword>
<dbReference type="RefSeq" id="WP_035975201.1">
    <property type="nucleotide sequence ID" value="NZ_CABVPR010000029.1"/>
</dbReference>
<keyword evidence="1" id="KW-1133">Transmembrane helix</keyword>
<proteinExistence type="predicted"/>
<organism evidence="2 3">
    <name type="scientific">Burkholderia dolosa</name>
    <dbReference type="NCBI Taxonomy" id="152500"/>
    <lineage>
        <taxon>Bacteria</taxon>
        <taxon>Pseudomonadati</taxon>
        <taxon>Pseudomonadota</taxon>
        <taxon>Betaproteobacteria</taxon>
        <taxon>Burkholderiales</taxon>
        <taxon>Burkholderiaceae</taxon>
        <taxon>Burkholderia</taxon>
        <taxon>Burkholderia cepacia complex</taxon>
    </lineage>
</organism>
<evidence type="ECO:0000313" key="3">
    <source>
        <dbReference type="Proteomes" id="UP000625568"/>
    </source>
</evidence>
<name>A0A892IDB3_9BURK</name>
<dbReference type="GeneID" id="93130280"/>
<feature type="transmembrane region" description="Helical" evidence="1">
    <location>
        <begin position="12"/>
        <end position="32"/>
    </location>
</feature>
<gene>
    <name evidence="2" type="ORF">I6K02_18535</name>
</gene>
<evidence type="ECO:0000313" key="2">
    <source>
        <dbReference type="EMBL" id="QRO80732.1"/>
    </source>
</evidence>
<keyword evidence="1" id="KW-0472">Membrane</keyword>